<evidence type="ECO:0000313" key="2">
    <source>
        <dbReference type="EMBL" id="RXG29168.1"/>
    </source>
</evidence>
<feature type="signal peptide" evidence="1">
    <location>
        <begin position="1"/>
        <end position="27"/>
    </location>
</feature>
<evidence type="ECO:0000256" key="1">
    <source>
        <dbReference type="SAM" id="SignalP"/>
    </source>
</evidence>
<proteinExistence type="predicted"/>
<dbReference type="STRING" id="1122159.SAMN02745246_02243"/>
<name>A0A4Q0PKZ8_9FLAO</name>
<organism evidence="2 3">
    <name type="scientific">Leeuwenhoekiella marinoflava</name>
    <dbReference type="NCBI Taxonomy" id="988"/>
    <lineage>
        <taxon>Bacteria</taxon>
        <taxon>Pseudomonadati</taxon>
        <taxon>Bacteroidota</taxon>
        <taxon>Flavobacteriia</taxon>
        <taxon>Flavobacteriales</taxon>
        <taxon>Flavobacteriaceae</taxon>
        <taxon>Leeuwenhoekiella</taxon>
    </lineage>
</organism>
<gene>
    <name evidence="2" type="ORF">DSL99_2106</name>
</gene>
<protein>
    <submittedName>
        <fullName evidence="2">Outer membrane receptor protein involved in Fe transport</fullName>
    </submittedName>
</protein>
<dbReference type="AlphaFoldDB" id="A0A4Q0PKZ8"/>
<sequence length="900" mass="103258">MKVQRGIVRKWYKTILLALVGLSFCHAQNTQLSGAVKDTLNQPLPNANILAFPQTDGAQTSFAISSPQGLYKLRLEKGIPYRVEVSYMGFTKITDTINLSQDVSRDFVMKPLSDQLGEIVIKQRLAVKVREDTITYRTDNFVTGEERKLRDVLKKLPGVVIDRDGNATVNGKEVTKLMVEGKDFFTGDEKLGVNNIPADAVDEVEAIDNYNEVAFLKGLSDSDKMVLNIKLKEGKKKFAFGDIEVGGGLEDRYLIHPNLFYYSSKTAVNAIGDFNNIGQKSFSLSDYINFEGGFSLLSKDPSAYFNLRNDDFAQFLNNDDFVYNKNKFGAFSISQELSKATDLDAYSIVSNGKLEARNESDFTYLTGNLQEENRTTTINNNLLFTLNKIRLRYIPDSGTDLYAASYLKTSKGDGLNRVLSQTPDQNTFVDTQTQPQSLDFKTELSFNRQFSYKHTSTVEAGFQYSRNENDRDWLFNRPVFSGIIPFNTEDDTYNLLQTTRSIKYDFNINAKHYWVLHRFHHIYPEAGINVTHQTYNTRDTQQLNGGNLVDFTDSGFNNDLLFKLSDSYFGFQYKAKADNFIVKPGLFYHYYFWTVDQFETREVGAGKAVLLPELLVEWKMNSGEKLRLKYNRQSQFGNASQLANRLRLSSFNGLFSGNENLENQLSHSASLFYSKFSLYRGIFMNAGLSYRHQESSIRNITQIEGIDQINTLIYTNLPENSYSANTSFSKKISDYRFTIGGNLNLSDYSRIVNNETLAYNSVNYSYNFKTETSFDDWPNLEAGLRHSFSDFRSDTFDSNFQRITPFAYLDYDFLEDFILKASYEFTYYENQTQNQINRFQEAGASLFYQKEGSAWGFEIEAQNIFDIRFRASNSFSQFLITDQRTFIQPRTLIFKVSYKL</sequence>
<dbReference type="Proteomes" id="UP000290608">
    <property type="component" value="Unassembled WGS sequence"/>
</dbReference>
<keyword evidence="2" id="KW-0675">Receptor</keyword>
<dbReference type="RefSeq" id="WP_241652602.1">
    <property type="nucleotide sequence ID" value="NZ_QOVL01000009.1"/>
</dbReference>
<dbReference type="SUPFAM" id="SSF49464">
    <property type="entry name" value="Carboxypeptidase regulatory domain-like"/>
    <property type="match status" value="1"/>
</dbReference>
<accession>A0A4Q0PKZ8</accession>
<dbReference type="Pfam" id="PF13620">
    <property type="entry name" value="CarboxypepD_reg"/>
    <property type="match status" value="1"/>
</dbReference>
<comment type="caution">
    <text evidence="2">The sequence shown here is derived from an EMBL/GenBank/DDBJ whole genome shotgun (WGS) entry which is preliminary data.</text>
</comment>
<keyword evidence="1" id="KW-0732">Signal</keyword>
<feature type="chain" id="PRO_5020900709" evidence="1">
    <location>
        <begin position="28"/>
        <end position="900"/>
    </location>
</feature>
<reference evidence="2 3" key="1">
    <citation type="submission" date="2018-07" db="EMBL/GenBank/DDBJ databases">
        <title>Leeuwenhoekiella genomics.</title>
        <authorList>
            <person name="Tahon G."/>
            <person name="Willems A."/>
        </authorList>
    </citation>
    <scope>NUCLEOTIDE SEQUENCE [LARGE SCALE GENOMIC DNA]</scope>
    <source>
        <strain evidence="2 3">LMG 1345</strain>
    </source>
</reference>
<dbReference type="EMBL" id="QOVL01000009">
    <property type="protein sequence ID" value="RXG29168.1"/>
    <property type="molecule type" value="Genomic_DNA"/>
</dbReference>
<dbReference type="SUPFAM" id="SSF56935">
    <property type="entry name" value="Porins"/>
    <property type="match status" value="1"/>
</dbReference>
<dbReference type="Gene3D" id="2.60.40.1120">
    <property type="entry name" value="Carboxypeptidase-like, regulatory domain"/>
    <property type="match status" value="1"/>
</dbReference>
<evidence type="ECO:0000313" key="3">
    <source>
        <dbReference type="Proteomes" id="UP000290608"/>
    </source>
</evidence>
<dbReference type="InterPro" id="IPR008969">
    <property type="entry name" value="CarboxyPept-like_regulatory"/>
</dbReference>